<dbReference type="RefSeq" id="WP_354550544.1">
    <property type="nucleotide sequence ID" value="NZ_JBEPSD010000002.1"/>
</dbReference>
<reference evidence="2 3" key="1">
    <citation type="submission" date="2024-06" db="EMBL/GenBank/DDBJ databases">
        <title>Sorghum-associated microbial communities from plants grown in Nebraska, USA.</title>
        <authorList>
            <person name="Schachtman D."/>
        </authorList>
    </citation>
    <scope>NUCLEOTIDE SEQUENCE [LARGE SCALE GENOMIC DNA]</scope>
    <source>
        <strain evidence="2 3">1757</strain>
    </source>
</reference>
<dbReference type="Proteomes" id="UP001549251">
    <property type="component" value="Unassembled WGS sequence"/>
</dbReference>
<gene>
    <name evidence="2" type="ORF">ABIE04_002471</name>
</gene>
<keyword evidence="1" id="KW-0732">Signal</keyword>
<keyword evidence="3" id="KW-1185">Reference proteome</keyword>
<dbReference type="EMBL" id="JBEPSD010000002">
    <property type="protein sequence ID" value="MET4570110.1"/>
    <property type="molecule type" value="Genomic_DNA"/>
</dbReference>
<name>A0ABV2PZE5_9GAMM</name>
<feature type="signal peptide" evidence="1">
    <location>
        <begin position="1"/>
        <end position="17"/>
    </location>
</feature>
<evidence type="ECO:0000313" key="2">
    <source>
        <dbReference type="EMBL" id="MET4570110.1"/>
    </source>
</evidence>
<sequence>MFRRFLLVLAMALPALAAAKVPPAEVAVLATLHQLHATTPAYSFDTLGQVIERLQPEVLCVELQPDDLQRRPAEATKQEYPRVVYPLIDRHHYRVYAMEPAEPTYSDILTPYIQAGHDFSVREPEQAEAFSRYSDGAYIGLQTYWTSPARVNDAVTDAVLRAKHELQQAMVGDGERIGWERWNRQFLAVILQAAKENPGKRIVVLVGAEHGYWLRGHLAQATGVQLLDTAELLRAPAAKPIQHAGRADVPMT</sequence>
<evidence type="ECO:0008006" key="4">
    <source>
        <dbReference type="Google" id="ProtNLM"/>
    </source>
</evidence>
<evidence type="ECO:0000313" key="3">
    <source>
        <dbReference type="Proteomes" id="UP001549251"/>
    </source>
</evidence>
<protein>
    <recommendedName>
        <fullName evidence="4">Haem-binding uptake Tiki superfamily ChaN domain-containing protein</fullName>
    </recommendedName>
</protein>
<feature type="chain" id="PRO_5046711017" description="Haem-binding uptake Tiki superfamily ChaN domain-containing protein" evidence="1">
    <location>
        <begin position="18"/>
        <end position="252"/>
    </location>
</feature>
<evidence type="ECO:0000256" key="1">
    <source>
        <dbReference type="SAM" id="SignalP"/>
    </source>
</evidence>
<comment type="caution">
    <text evidence="2">The sequence shown here is derived from an EMBL/GenBank/DDBJ whole genome shotgun (WGS) entry which is preliminary data.</text>
</comment>
<accession>A0ABV2PZE5</accession>
<organism evidence="2 3">
    <name type="scientific">Rhodanobacter soli</name>
    <dbReference type="NCBI Taxonomy" id="590609"/>
    <lineage>
        <taxon>Bacteria</taxon>
        <taxon>Pseudomonadati</taxon>
        <taxon>Pseudomonadota</taxon>
        <taxon>Gammaproteobacteria</taxon>
        <taxon>Lysobacterales</taxon>
        <taxon>Rhodanobacteraceae</taxon>
        <taxon>Rhodanobacter</taxon>
    </lineage>
</organism>
<proteinExistence type="predicted"/>